<dbReference type="PRINTS" id="PR00413">
    <property type="entry name" value="HADHALOGNASE"/>
</dbReference>
<sequence length="223" mass="25047">MIQRLKEIRAVLFDMDGVIFDTERLAYQGWMESGRLLGFPITDEQINKNRGCDIRAGRMLFKGWFGEDFPFDEARKLRTGYMDTYIARNGAPLKPGVRELFATLRKAGIKKALATSTQRETAKEYFKSADLSFDFDASVCGTEIRNSKPAPDVFLTAAEMLGEKPEHCLVVEDSPNGVRAGIAAGCTVIMVPDMTAPDEEMKRLCFRILDSLSELDEWIKTLA</sequence>
<dbReference type="Pfam" id="PF00702">
    <property type="entry name" value="Hydrolase"/>
    <property type="match status" value="1"/>
</dbReference>
<dbReference type="Gene3D" id="3.40.50.1000">
    <property type="entry name" value="HAD superfamily/HAD-like"/>
    <property type="match status" value="1"/>
</dbReference>
<dbReference type="Proteomes" id="UP000245845">
    <property type="component" value="Unassembled WGS sequence"/>
</dbReference>
<dbReference type="InterPro" id="IPR023198">
    <property type="entry name" value="PGP-like_dom2"/>
</dbReference>
<dbReference type="GO" id="GO:0016787">
    <property type="term" value="F:hydrolase activity"/>
    <property type="evidence" value="ECO:0007669"/>
    <property type="project" value="UniProtKB-KW"/>
</dbReference>
<dbReference type="InterPro" id="IPR036412">
    <property type="entry name" value="HAD-like_sf"/>
</dbReference>
<evidence type="ECO:0000313" key="2">
    <source>
        <dbReference type="Proteomes" id="UP000245845"/>
    </source>
</evidence>
<name>A0A2Y9BCY7_9FIRM</name>
<dbReference type="InterPro" id="IPR006439">
    <property type="entry name" value="HAD-SF_hydro_IA"/>
</dbReference>
<dbReference type="Gene3D" id="1.10.150.240">
    <property type="entry name" value="Putative phosphatase, domain 2"/>
    <property type="match status" value="1"/>
</dbReference>
<organism evidence="1 2">
    <name type="scientific">Faecalicatena orotica</name>
    <dbReference type="NCBI Taxonomy" id="1544"/>
    <lineage>
        <taxon>Bacteria</taxon>
        <taxon>Bacillati</taxon>
        <taxon>Bacillota</taxon>
        <taxon>Clostridia</taxon>
        <taxon>Lachnospirales</taxon>
        <taxon>Lachnospiraceae</taxon>
        <taxon>Faecalicatena</taxon>
    </lineage>
</organism>
<dbReference type="NCBIfam" id="TIGR01509">
    <property type="entry name" value="HAD-SF-IA-v3"/>
    <property type="match status" value="1"/>
</dbReference>
<dbReference type="SUPFAM" id="SSF56784">
    <property type="entry name" value="HAD-like"/>
    <property type="match status" value="1"/>
</dbReference>
<gene>
    <name evidence="1" type="ORF">A8806_104187</name>
</gene>
<reference evidence="1 2" key="1">
    <citation type="submission" date="2018-05" db="EMBL/GenBank/DDBJ databases">
        <title>The Hungate 1000. A catalogue of reference genomes from the rumen microbiome.</title>
        <authorList>
            <person name="Kelly W."/>
        </authorList>
    </citation>
    <scope>NUCLEOTIDE SEQUENCE [LARGE SCALE GENOMIC DNA]</scope>
    <source>
        <strain evidence="1 2">NLAE-zl-C242</strain>
    </source>
</reference>
<protein>
    <submittedName>
        <fullName evidence="1">HAD superfamily hydrolase (TIGR01509 family)/HAD superfamily hydrolase (TIGR01549 family)</fullName>
    </submittedName>
</protein>
<dbReference type="PANTHER" id="PTHR18901">
    <property type="entry name" value="2-DEOXYGLUCOSE-6-PHOSPHATE PHOSPHATASE 2"/>
    <property type="match status" value="1"/>
</dbReference>
<evidence type="ECO:0000313" key="1">
    <source>
        <dbReference type="EMBL" id="PWJ30317.1"/>
    </source>
</evidence>
<comment type="caution">
    <text evidence="1">The sequence shown here is derived from an EMBL/GenBank/DDBJ whole genome shotgun (WGS) entry which is preliminary data.</text>
</comment>
<keyword evidence="1" id="KW-0378">Hydrolase</keyword>
<keyword evidence="2" id="KW-1185">Reference proteome</keyword>
<dbReference type="EMBL" id="QGDL01000004">
    <property type="protein sequence ID" value="PWJ30317.1"/>
    <property type="molecule type" value="Genomic_DNA"/>
</dbReference>
<dbReference type="RefSeq" id="WP_181368631.1">
    <property type="nucleotide sequence ID" value="NZ_BAAACK010000019.1"/>
</dbReference>
<dbReference type="NCBIfam" id="TIGR01549">
    <property type="entry name" value="HAD-SF-IA-v1"/>
    <property type="match status" value="1"/>
</dbReference>
<proteinExistence type="predicted"/>
<dbReference type="PANTHER" id="PTHR18901:SF38">
    <property type="entry name" value="PSEUDOURIDINE-5'-PHOSPHATASE"/>
    <property type="match status" value="1"/>
</dbReference>
<dbReference type="AlphaFoldDB" id="A0A2Y9BCY7"/>
<dbReference type="InterPro" id="IPR023214">
    <property type="entry name" value="HAD_sf"/>
</dbReference>
<accession>A0A2Y9BCY7</accession>
<dbReference type="SFLD" id="SFLDG01129">
    <property type="entry name" value="C1.5:_HAD__Beta-PGM__Phosphata"/>
    <property type="match status" value="1"/>
</dbReference>
<dbReference type="SFLD" id="SFLDS00003">
    <property type="entry name" value="Haloacid_Dehalogenase"/>
    <property type="match status" value="1"/>
</dbReference>
<dbReference type="SFLD" id="SFLDG01135">
    <property type="entry name" value="C1.5.6:_HAD__Beta-PGM__Phospha"/>
    <property type="match status" value="1"/>
</dbReference>